<evidence type="ECO:0000256" key="1">
    <source>
        <dbReference type="SAM" id="MobiDB-lite"/>
    </source>
</evidence>
<dbReference type="RefSeq" id="XP_003064961.1">
    <property type="nucleotide sequence ID" value="XM_003064915.1"/>
</dbReference>
<feature type="region of interest" description="Disordered" evidence="1">
    <location>
        <begin position="1"/>
        <end position="31"/>
    </location>
</feature>
<sequence>MDTPSSHTPGSTAVARTRTRPPPAADKKFETKDILSSFKNDDKFSFDGPSRHQDGDLFLARFEGALRTSCVDRVRAIFEPRNSADDVFSVPENINAIIFHALLTLTDGLAVRIVLRYTDARTGGDGLAALTALRRLITRAADKSLLPSLRKHVYSIPVPAPLSYRSRRSGLTTTLSGFRSSSRIYRWSTRISCPIQTSPMSTPSGRRSRTTGRRSTSTG</sequence>
<dbReference type="EMBL" id="GG663753">
    <property type="protein sequence ID" value="EEH50941.1"/>
    <property type="molecule type" value="Genomic_DNA"/>
</dbReference>
<name>C1NAH8_MICPC</name>
<dbReference type="AlphaFoldDB" id="C1NAH8"/>
<gene>
    <name evidence="2" type="ORF">MICPUCDRAFT_54914</name>
</gene>
<reference evidence="2 3" key="1">
    <citation type="journal article" date="2009" name="Science">
        <title>Green evolution and dynamic adaptations revealed by genomes of the marine picoeukaryotes Micromonas.</title>
        <authorList>
            <person name="Worden A.Z."/>
            <person name="Lee J.H."/>
            <person name="Mock T."/>
            <person name="Rouze P."/>
            <person name="Simmons M.P."/>
            <person name="Aerts A.L."/>
            <person name="Allen A.E."/>
            <person name="Cuvelier M.L."/>
            <person name="Derelle E."/>
            <person name="Everett M.V."/>
            <person name="Foulon E."/>
            <person name="Grimwood J."/>
            <person name="Gundlach H."/>
            <person name="Henrissat B."/>
            <person name="Napoli C."/>
            <person name="McDonald S.M."/>
            <person name="Parker M.S."/>
            <person name="Rombauts S."/>
            <person name="Salamov A."/>
            <person name="Von Dassow P."/>
            <person name="Badger J.H."/>
            <person name="Coutinho P.M."/>
            <person name="Demir E."/>
            <person name="Dubchak I."/>
            <person name="Gentemann C."/>
            <person name="Eikrem W."/>
            <person name="Gready J.E."/>
            <person name="John U."/>
            <person name="Lanier W."/>
            <person name="Lindquist E.A."/>
            <person name="Lucas S."/>
            <person name="Mayer K.F."/>
            <person name="Moreau H."/>
            <person name="Not F."/>
            <person name="Otillar R."/>
            <person name="Panaud O."/>
            <person name="Pangilinan J."/>
            <person name="Paulsen I."/>
            <person name="Piegu B."/>
            <person name="Poliakov A."/>
            <person name="Robbens S."/>
            <person name="Schmutz J."/>
            <person name="Toulza E."/>
            <person name="Wyss T."/>
            <person name="Zelensky A."/>
            <person name="Zhou K."/>
            <person name="Armbrust E.V."/>
            <person name="Bhattacharya D."/>
            <person name="Goodenough U.W."/>
            <person name="Van de Peer Y."/>
            <person name="Grigoriev I.V."/>
        </authorList>
    </citation>
    <scope>NUCLEOTIDE SEQUENCE [LARGE SCALE GENOMIC DNA]</scope>
    <source>
        <strain evidence="2 3">CCMP1545</strain>
    </source>
</reference>
<accession>C1NAH8</accession>
<dbReference type="KEGG" id="mpp:MICPUCDRAFT_54914"/>
<organism evidence="3">
    <name type="scientific">Micromonas pusilla (strain CCMP1545)</name>
    <name type="common">Picoplanktonic green alga</name>
    <dbReference type="NCBI Taxonomy" id="564608"/>
    <lineage>
        <taxon>Eukaryota</taxon>
        <taxon>Viridiplantae</taxon>
        <taxon>Chlorophyta</taxon>
        <taxon>Mamiellophyceae</taxon>
        <taxon>Mamiellales</taxon>
        <taxon>Mamiellaceae</taxon>
        <taxon>Micromonas</taxon>
    </lineage>
</organism>
<keyword evidence="3" id="KW-1185">Reference proteome</keyword>
<dbReference type="Proteomes" id="UP000001876">
    <property type="component" value="Unassembled WGS sequence"/>
</dbReference>
<evidence type="ECO:0000313" key="3">
    <source>
        <dbReference type="Proteomes" id="UP000001876"/>
    </source>
</evidence>
<proteinExistence type="predicted"/>
<evidence type="ECO:0000313" key="2">
    <source>
        <dbReference type="EMBL" id="EEH50941.1"/>
    </source>
</evidence>
<feature type="region of interest" description="Disordered" evidence="1">
    <location>
        <begin position="196"/>
        <end position="219"/>
    </location>
</feature>
<feature type="compositionally biased region" description="Polar residues" evidence="1">
    <location>
        <begin position="1"/>
        <end position="11"/>
    </location>
</feature>
<dbReference type="GeneID" id="9690402"/>
<protein>
    <submittedName>
        <fullName evidence="2">Predicted protein</fullName>
    </submittedName>
</protein>